<reference evidence="1" key="2">
    <citation type="submission" date="2022-06" db="UniProtKB">
        <authorList>
            <consortium name="EnsemblMetazoa"/>
        </authorList>
    </citation>
    <scope>IDENTIFICATION</scope>
    <source>
        <strain evidence="1">PS312</strain>
    </source>
</reference>
<evidence type="ECO:0000313" key="2">
    <source>
        <dbReference type="Proteomes" id="UP000005239"/>
    </source>
</evidence>
<keyword evidence="2" id="KW-1185">Reference proteome</keyword>
<protein>
    <submittedName>
        <fullName evidence="1">Uncharacterized protein</fullName>
    </submittedName>
</protein>
<organism evidence="1 2">
    <name type="scientific">Pristionchus pacificus</name>
    <name type="common">Parasitic nematode worm</name>
    <dbReference type="NCBI Taxonomy" id="54126"/>
    <lineage>
        <taxon>Eukaryota</taxon>
        <taxon>Metazoa</taxon>
        <taxon>Ecdysozoa</taxon>
        <taxon>Nematoda</taxon>
        <taxon>Chromadorea</taxon>
        <taxon>Rhabditida</taxon>
        <taxon>Rhabditina</taxon>
        <taxon>Diplogasteromorpha</taxon>
        <taxon>Diplogasteroidea</taxon>
        <taxon>Neodiplogasteridae</taxon>
        <taxon>Pristionchus</taxon>
    </lineage>
</organism>
<accession>A0A454XT74</accession>
<evidence type="ECO:0000313" key="1">
    <source>
        <dbReference type="EnsemblMetazoa" id="PPA03085.1"/>
    </source>
</evidence>
<proteinExistence type="predicted"/>
<gene>
    <name evidence="1" type="primary">WBGene00092639</name>
</gene>
<sequence length="80" mass="9254">MHAFDNEEHKNRELAELESTKEDLGRMPAEDMKDEIEHLFTTIRLAEEAIKHGWYSLFTCHKATIAAGMDLIFARLSSDF</sequence>
<dbReference type="EnsemblMetazoa" id="PPA03085.1">
    <property type="protein sequence ID" value="PPA03085.1"/>
    <property type="gene ID" value="WBGene00092639"/>
</dbReference>
<name>A0A454XT74_PRIPA</name>
<accession>A0A8R1U524</accession>
<dbReference type="AlphaFoldDB" id="A0A454XT74"/>
<dbReference type="Proteomes" id="UP000005239">
    <property type="component" value="Unassembled WGS sequence"/>
</dbReference>
<reference evidence="2" key="1">
    <citation type="journal article" date="2008" name="Nat. Genet.">
        <title>The Pristionchus pacificus genome provides a unique perspective on nematode lifestyle and parasitism.</title>
        <authorList>
            <person name="Dieterich C."/>
            <person name="Clifton S.W."/>
            <person name="Schuster L.N."/>
            <person name="Chinwalla A."/>
            <person name="Delehaunty K."/>
            <person name="Dinkelacker I."/>
            <person name="Fulton L."/>
            <person name="Fulton R."/>
            <person name="Godfrey J."/>
            <person name="Minx P."/>
            <person name="Mitreva M."/>
            <person name="Roeseler W."/>
            <person name="Tian H."/>
            <person name="Witte H."/>
            <person name="Yang S.P."/>
            <person name="Wilson R.K."/>
            <person name="Sommer R.J."/>
        </authorList>
    </citation>
    <scope>NUCLEOTIDE SEQUENCE [LARGE SCALE GENOMIC DNA]</scope>
    <source>
        <strain evidence="2">PS312</strain>
    </source>
</reference>